<name>A0AAU9IEX1_9CILI</name>
<sequence>MEKHNNSEAIEFDWESKWLKGEEYSYILTHKDTYCEKYGMKKYASKTHPQSIYIQPKNGQIYFVKGSSIGSEFGFPRVDIKKRYRWKKMNFTTELPKRQPIVTYIVASAVKCEKSSPNEQKIGPSYRMHAVVLSQPEEDPYILCHVRKLSQDENTPIETESPIVKKLKREPLAPIENGLHDLLNASNLLMSPIKSTPLYVGNINSKQLNFSDLEHDYVSMFKNNSINKFPALSTHFKAPFFITQA</sequence>
<proteinExistence type="predicted"/>
<keyword evidence="2" id="KW-1185">Reference proteome</keyword>
<dbReference type="Proteomes" id="UP001162131">
    <property type="component" value="Unassembled WGS sequence"/>
</dbReference>
<reference evidence="1" key="1">
    <citation type="submission" date="2021-09" db="EMBL/GenBank/DDBJ databases">
        <authorList>
            <consortium name="AG Swart"/>
            <person name="Singh M."/>
            <person name="Singh A."/>
            <person name="Seah K."/>
            <person name="Emmerich C."/>
        </authorList>
    </citation>
    <scope>NUCLEOTIDE SEQUENCE</scope>
    <source>
        <strain evidence="1">ATCC30299</strain>
    </source>
</reference>
<evidence type="ECO:0000313" key="2">
    <source>
        <dbReference type="Proteomes" id="UP001162131"/>
    </source>
</evidence>
<dbReference type="AlphaFoldDB" id="A0AAU9IEX1"/>
<gene>
    <name evidence="1" type="ORF">BSTOLATCC_MIC7752</name>
</gene>
<evidence type="ECO:0000313" key="1">
    <source>
        <dbReference type="EMBL" id="CAG9312961.1"/>
    </source>
</evidence>
<comment type="caution">
    <text evidence="1">The sequence shown here is derived from an EMBL/GenBank/DDBJ whole genome shotgun (WGS) entry which is preliminary data.</text>
</comment>
<evidence type="ECO:0008006" key="3">
    <source>
        <dbReference type="Google" id="ProtNLM"/>
    </source>
</evidence>
<accession>A0AAU9IEX1</accession>
<organism evidence="1 2">
    <name type="scientific">Blepharisma stoltei</name>
    <dbReference type="NCBI Taxonomy" id="1481888"/>
    <lineage>
        <taxon>Eukaryota</taxon>
        <taxon>Sar</taxon>
        <taxon>Alveolata</taxon>
        <taxon>Ciliophora</taxon>
        <taxon>Postciliodesmatophora</taxon>
        <taxon>Heterotrichea</taxon>
        <taxon>Heterotrichida</taxon>
        <taxon>Blepharismidae</taxon>
        <taxon>Blepharisma</taxon>
    </lineage>
</organism>
<dbReference type="EMBL" id="CAJZBQ010000009">
    <property type="protein sequence ID" value="CAG9312961.1"/>
    <property type="molecule type" value="Genomic_DNA"/>
</dbReference>
<protein>
    <recommendedName>
        <fullName evidence="3">NAC domain-containing protein</fullName>
    </recommendedName>
</protein>